<dbReference type="Proteomes" id="UP000039324">
    <property type="component" value="Unassembled WGS sequence"/>
</dbReference>
<evidence type="ECO:0000256" key="5">
    <source>
        <dbReference type="SAM" id="Phobius"/>
    </source>
</evidence>
<feature type="transmembrane region" description="Helical" evidence="5">
    <location>
        <begin position="284"/>
        <end position="317"/>
    </location>
</feature>
<keyword evidence="8" id="KW-0496">Mitochondrion</keyword>
<accession>A0A0G4ISN2</accession>
<feature type="transmembrane region" description="Helical" evidence="5">
    <location>
        <begin position="56"/>
        <end position="75"/>
    </location>
</feature>
<evidence type="ECO:0000313" key="10">
    <source>
        <dbReference type="Proteomes" id="UP000290189"/>
    </source>
</evidence>
<evidence type="ECO:0000256" key="2">
    <source>
        <dbReference type="ARBA" id="ARBA00022692"/>
    </source>
</evidence>
<evidence type="ECO:0000256" key="4">
    <source>
        <dbReference type="ARBA" id="ARBA00023136"/>
    </source>
</evidence>
<dbReference type="STRING" id="37360.A0A0G4ISN2"/>
<sequence length="341" mass="36844">MAIPLKGLLDSGRRFMKGDAPSRRVESVVSALAYAGSSIAILLFNKAVLSVYEFRFADVMVLTHMLTCWAVLEVLKRAGVIDFPGFNMATARQSIVMAVASVLNIVIGMEALDRVDLAIFTTLRRLTALVIIVLEYVTLGVVPSRGTLLAVGLMLSGSVIAGAGDLKFDLVSYMFVLANSLATAVYLISMKTASSEVSKQLGNWGVFYYNCVLAVPMLVVWCLFRGSFSAARQFPLLSHPPFIVAYLCSAFLAFFLNYSTFWCTRANSALTTSVTGQTKNILTTLVGVLAFGGVHVTILGALGLLTSVAGSVMYGVVKFNEKRSRTPAPSHANEQRQLLPR</sequence>
<evidence type="ECO:0000313" key="9">
    <source>
        <dbReference type="Proteomes" id="UP000039324"/>
    </source>
</evidence>
<keyword evidence="4 5" id="KW-0472">Membrane</keyword>
<protein>
    <recommendedName>
        <fullName evidence="6">Sugar phosphate transporter domain-containing protein</fullName>
    </recommendedName>
</protein>
<dbReference type="InterPro" id="IPR050186">
    <property type="entry name" value="TPT_transporter"/>
</dbReference>
<organism evidence="7 9">
    <name type="scientific">Plasmodiophora brassicae</name>
    <name type="common">Clubroot disease agent</name>
    <dbReference type="NCBI Taxonomy" id="37360"/>
    <lineage>
        <taxon>Eukaryota</taxon>
        <taxon>Sar</taxon>
        <taxon>Rhizaria</taxon>
        <taxon>Endomyxa</taxon>
        <taxon>Phytomyxea</taxon>
        <taxon>Plasmodiophorida</taxon>
        <taxon>Plasmodiophoridae</taxon>
        <taxon>Plasmodiophora</taxon>
    </lineage>
</organism>
<evidence type="ECO:0000256" key="1">
    <source>
        <dbReference type="ARBA" id="ARBA00004141"/>
    </source>
</evidence>
<feature type="transmembrane region" description="Helical" evidence="5">
    <location>
        <begin position="170"/>
        <end position="189"/>
    </location>
</feature>
<feature type="transmembrane region" description="Helical" evidence="5">
    <location>
        <begin position="201"/>
        <end position="223"/>
    </location>
</feature>
<proteinExistence type="predicted"/>
<keyword evidence="2 5" id="KW-0812">Transmembrane</keyword>
<feature type="transmembrane region" description="Helical" evidence="5">
    <location>
        <begin position="95"/>
        <end position="112"/>
    </location>
</feature>
<evidence type="ECO:0000256" key="3">
    <source>
        <dbReference type="ARBA" id="ARBA00022989"/>
    </source>
</evidence>
<feature type="transmembrane region" description="Helical" evidence="5">
    <location>
        <begin position="243"/>
        <end position="263"/>
    </location>
</feature>
<dbReference type="GO" id="GO:0016020">
    <property type="term" value="C:membrane"/>
    <property type="evidence" value="ECO:0007669"/>
    <property type="project" value="UniProtKB-SubCell"/>
</dbReference>
<feature type="domain" description="Sugar phosphate transporter" evidence="6">
    <location>
        <begin position="38"/>
        <end position="314"/>
    </location>
</feature>
<dbReference type="PANTHER" id="PTHR11132">
    <property type="entry name" value="SOLUTE CARRIER FAMILY 35"/>
    <property type="match status" value="1"/>
</dbReference>
<geneLocation type="mitochondrion" evidence="8"/>
<dbReference type="EMBL" id="CDSF01000084">
    <property type="protein sequence ID" value="CEO98373.1"/>
    <property type="molecule type" value="Genomic_DNA"/>
</dbReference>
<keyword evidence="9" id="KW-1185">Reference proteome</keyword>
<feature type="transmembrane region" description="Helical" evidence="5">
    <location>
        <begin position="25"/>
        <end position="44"/>
    </location>
</feature>
<dbReference type="AlphaFoldDB" id="A0A0G4ISN2"/>
<evidence type="ECO:0000313" key="8">
    <source>
        <dbReference type="EMBL" id="SPQ94459.1"/>
    </source>
</evidence>
<gene>
    <name evidence="7" type="ORF">PBRA_006487</name>
    <name evidence="8" type="ORF">PLBR_LOCUS1674</name>
</gene>
<comment type="subcellular location">
    <subcellularLocation>
        <location evidence="1">Membrane</location>
        <topology evidence="1">Multi-pass membrane protein</topology>
    </subcellularLocation>
</comment>
<dbReference type="EMBL" id="OVEO01000002">
    <property type="protein sequence ID" value="SPQ94459.1"/>
    <property type="molecule type" value="Genomic_DNA"/>
</dbReference>
<keyword evidence="3 5" id="KW-1133">Transmembrane helix</keyword>
<reference evidence="7 9" key="1">
    <citation type="submission" date="2015-02" db="EMBL/GenBank/DDBJ databases">
        <authorList>
            <person name="Chooi Y.-H."/>
        </authorList>
    </citation>
    <scope>NUCLEOTIDE SEQUENCE [LARGE SCALE GENOMIC DNA]</scope>
    <source>
        <strain evidence="7">E3</strain>
    </source>
</reference>
<evidence type="ECO:0000313" key="7">
    <source>
        <dbReference type="EMBL" id="CEO98373.1"/>
    </source>
</evidence>
<dbReference type="OrthoDB" id="417037at2759"/>
<dbReference type="Pfam" id="PF03151">
    <property type="entry name" value="TPT"/>
    <property type="match status" value="1"/>
</dbReference>
<dbReference type="InterPro" id="IPR004853">
    <property type="entry name" value="Sugar_P_trans_dom"/>
</dbReference>
<dbReference type="OMA" id="LMFYCNI"/>
<reference evidence="8 10" key="2">
    <citation type="submission" date="2018-03" db="EMBL/GenBank/DDBJ databases">
        <authorList>
            <person name="Fogelqvist J."/>
        </authorList>
    </citation>
    <scope>NUCLEOTIDE SEQUENCE [LARGE SCALE GENOMIC DNA]</scope>
</reference>
<evidence type="ECO:0000259" key="6">
    <source>
        <dbReference type="Pfam" id="PF03151"/>
    </source>
</evidence>
<name>A0A0G4ISN2_PLABS</name>
<dbReference type="Proteomes" id="UP000290189">
    <property type="component" value="Unassembled WGS sequence"/>
</dbReference>